<keyword evidence="3" id="KW-1185">Reference proteome</keyword>
<proteinExistence type="predicted"/>
<evidence type="ECO:0000313" key="2">
    <source>
        <dbReference type="EMBL" id="OJH41465.1"/>
    </source>
</evidence>
<dbReference type="PROSITE" id="PS51257">
    <property type="entry name" value="PROKAR_LIPOPROTEIN"/>
    <property type="match status" value="1"/>
</dbReference>
<evidence type="ECO:0008006" key="4">
    <source>
        <dbReference type="Google" id="ProtNLM"/>
    </source>
</evidence>
<dbReference type="OrthoDB" id="9887731at2"/>
<dbReference type="AlphaFoldDB" id="A0A1L9BGW1"/>
<reference evidence="2 3" key="2">
    <citation type="submission" date="2016-12" db="EMBL/GenBank/DDBJ databases">
        <title>Draft Genome Sequence of Cystobacter ferrugineus Strain Cbfe23.</title>
        <authorList>
            <person name="Akbar S."/>
            <person name="Dowd S.E."/>
            <person name="Stevens D.C."/>
        </authorList>
    </citation>
    <scope>NUCLEOTIDE SEQUENCE [LARGE SCALE GENOMIC DNA]</scope>
    <source>
        <strain evidence="2 3">Cbfe23</strain>
    </source>
</reference>
<evidence type="ECO:0000256" key="1">
    <source>
        <dbReference type="SAM" id="SignalP"/>
    </source>
</evidence>
<dbReference type="RefSeq" id="WP_071898079.1">
    <property type="nucleotide sequence ID" value="NZ_MPIN01000002.1"/>
</dbReference>
<accession>A0A1L9BGW1</accession>
<keyword evidence="1" id="KW-0732">Signal</keyword>
<dbReference type="Proteomes" id="UP000182229">
    <property type="component" value="Unassembled WGS sequence"/>
</dbReference>
<feature type="chain" id="PRO_5012815272" description="Ig-like domain-containing protein" evidence="1">
    <location>
        <begin position="24"/>
        <end position="145"/>
    </location>
</feature>
<reference evidence="3" key="1">
    <citation type="submission" date="2016-11" db="EMBL/GenBank/DDBJ databases">
        <authorList>
            <person name="Shukria A."/>
            <person name="Stevens D.C."/>
        </authorList>
    </citation>
    <scope>NUCLEOTIDE SEQUENCE [LARGE SCALE GENOMIC DNA]</scope>
    <source>
        <strain evidence="3">Cbfe23</strain>
    </source>
</reference>
<protein>
    <recommendedName>
        <fullName evidence="4">Ig-like domain-containing protein</fullName>
    </recommendedName>
</protein>
<evidence type="ECO:0000313" key="3">
    <source>
        <dbReference type="Proteomes" id="UP000182229"/>
    </source>
</evidence>
<name>A0A1L9BGW1_9BACT</name>
<dbReference type="EMBL" id="MPIN01000002">
    <property type="protein sequence ID" value="OJH41465.1"/>
    <property type="molecule type" value="Genomic_DNA"/>
</dbReference>
<sequence length="145" mass="15113">MRRNGLLIGMLSGLALTACGMSAEEVAGTEETSESQRELARYPTKWTLTNGTTQALTFSCTCPTPYGLPFAVNMTTTTVGAGQSTVLAWSSFFNDGLGLNACTGGGWSCRTTTAGGSVYATATFPTSWGQHLTLTAQPGGQLVKQ</sequence>
<organism evidence="2 3">
    <name type="scientific">Cystobacter ferrugineus</name>
    <dbReference type="NCBI Taxonomy" id="83449"/>
    <lineage>
        <taxon>Bacteria</taxon>
        <taxon>Pseudomonadati</taxon>
        <taxon>Myxococcota</taxon>
        <taxon>Myxococcia</taxon>
        <taxon>Myxococcales</taxon>
        <taxon>Cystobacterineae</taxon>
        <taxon>Archangiaceae</taxon>
        <taxon>Cystobacter</taxon>
    </lineage>
</organism>
<feature type="signal peptide" evidence="1">
    <location>
        <begin position="1"/>
        <end position="23"/>
    </location>
</feature>
<comment type="caution">
    <text evidence="2">The sequence shown here is derived from an EMBL/GenBank/DDBJ whole genome shotgun (WGS) entry which is preliminary data.</text>
</comment>
<gene>
    <name evidence="2" type="ORF">BON30_11470</name>
</gene>